<dbReference type="HOGENOM" id="CLU_1142800_0_0_1"/>
<dbReference type="Proteomes" id="UP000001072">
    <property type="component" value="Unassembled WGS sequence"/>
</dbReference>
<keyword evidence="3" id="KW-1185">Reference proteome</keyword>
<name>F4S0M0_MELLP</name>
<feature type="region of interest" description="Disordered" evidence="1">
    <location>
        <begin position="26"/>
        <end position="45"/>
    </location>
</feature>
<dbReference type="GeneID" id="18936038"/>
<dbReference type="RefSeq" id="XP_007414944.1">
    <property type="nucleotide sequence ID" value="XM_007414882.1"/>
</dbReference>
<evidence type="ECO:0000313" key="2">
    <source>
        <dbReference type="EMBL" id="EGG01844.1"/>
    </source>
</evidence>
<dbReference type="OrthoDB" id="10419265at2759"/>
<dbReference type="VEuPathDB" id="FungiDB:MELLADRAFT_91858"/>
<evidence type="ECO:0000256" key="1">
    <source>
        <dbReference type="SAM" id="MobiDB-lite"/>
    </source>
</evidence>
<proteinExistence type="predicted"/>
<dbReference type="EMBL" id="GL883135">
    <property type="protein sequence ID" value="EGG01844.1"/>
    <property type="molecule type" value="Genomic_DNA"/>
</dbReference>
<evidence type="ECO:0000313" key="3">
    <source>
        <dbReference type="Proteomes" id="UP000001072"/>
    </source>
</evidence>
<dbReference type="AlphaFoldDB" id="F4S0M0"/>
<accession>F4S0M0</accession>
<gene>
    <name evidence="2" type="ORF">MELLADRAFT_91858</name>
</gene>
<feature type="compositionally biased region" description="Polar residues" evidence="1">
    <location>
        <begin position="30"/>
        <end position="43"/>
    </location>
</feature>
<organism evidence="3">
    <name type="scientific">Melampsora larici-populina (strain 98AG31 / pathotype 3-4-7)</name>
    <name type="common">Poplar leaf rust fungus</name>
    <dbReference type="NCBI Taxonomy" id="747676"/>
    <lineage>
        <taxon>Eukaryota</taxon>
        <taxon>Fungi</taxon>
        <taxon>Dikarya</taxon>
        <taxon>Basidiomycota</taxon>
        <taxon>Pucciniomycotina</taxon>
        <taxon>Pucciniomycetes</taxon>
        <taxon>Pucciniales</taxon>
        <taxon>Melampsoraceae</taxon>
        <taxon>Melampsora</taxon>
    </lineage>
</organism>
<protein>
    <submittedName>
        <fullName evidence="2">Uncharacterized protein</fullName>
    </submittedName>
</protein>
<reference evidence="3" key="1">
    <citation type="journal article" date="2011" name="Proc. Natl. Acad. Sci. U.S.A.">
        <title>Obligate biotrophy features unraveled by the genomic analysis of rust fungi.</title>
        <authorList>
            <person name="Duplessis S."/>
            <person name="Cuomo C.A."/>
            <person name="Lin Y.-C."/>
            <person name="Aerts A."/>
            <person name="Tisserant E."/>
            <person name="Veneault-Fourrey C."/>
            <person name="Joly D.L."/>
            <person name="Hacquard S."/>
            <person name="Amselem J."/>
            <person name="Cantarel B.L."/>
            <person name="Chiu R."/>
            <person name="Coutinho P.M."/>
            <person name="Feau N."/>
            <person name="Field M."/>
            <person name="Frey P."/>
            <person name="Gelhaye E."/>
            <person name="Goldberg J."/>
            <person name="Grabherr M.G."/>
            <person name="Kodira C.D."/>
            <person name="Kohler A."/>
            <person name="Kuees U."/>
            <person name="Lindquist E.A."/>
            <person name="Lucas S.M."/>
            <person name="Mago R."/>
            <person name="Mauceli E."/>
            <person name="Morin E."/>
            <person name="Murat C."/>
            <person name="Pangilinan J.L."/>
            <person name="Park R."/>
            <person name="Pearson M."/>
            <person name="Quesneville H."/>
            <person name="Rouhier N."/>
            <person name="Sakthikumar S."/>
            <person name="Salamov A.A."/>
            <person name="Schmutz J."/>
            <person name="Selles B."/>
            <person name="Shapiro H."/>
            <person name="Tanguay P."/>
            <person name="Tuskan G.A."/>
            <person name="Henrissat B."/>
            <person name="Van de Peer Y."/>
            <person name="Rouze P."/>
            <person name="Ellis J.G."/>
            <person name="Dodds P.N."/>
            <person name="Schein J.E."/>
            <person name="Zhong S."/>
            <person name="Hamelin R.C."/>
            <person name="Grigoriev I.V."/>
            <person name="Szabo L.J."/>
            <person name="Martin F."/>
        </authorList>
    </citation>
    <scope>NUCLEOTIDE SEQUENCE [LARGE SCALE GENOMIC DNA]</scope>
    <source>
        <strain evidence="3">98AG31 / pathotype 3-4-7</strain>
    </source>
</reference>
<dbReference type="InParanoid" id="F4S0M0"/>
<sequence>MLPSPAPFSNLTSDLDLIDQSSLLHRSPTIAGSSPSKSTTSRRLNGYLSLPHRLSINRRVRRKGSQITFQQESASEISLPLSSNERSPIRSPIFKHKSVSEVVISSSKPNPNNLLWIRHRSPSQHHHQHQHHKRLSISHPIPESFVHFHLPSGDCLPTGRPSAVSRLPPQIRSSFYGDHWYSSQAVSSLESIPDSESPIGNSSSKRKGTSFIGKVWKQVRMRARLVPNFNKSKRSKVNPVPHH</sequence>
<dbReference type="KEGG" id="mlr:MELLADRAFT_91858"/>